<dbReference type="CDD" id="cd00761">
    <property type="entry name" value="Glyco_tranf_GTA_type"/>
    <property type="match status" value="1"/>
</dbReference>
<protein>
    <submittedName>
        <fullName evidence="2">Glycosyltransferase family 2 protein</fullName>
    </submittedName>
</protein>
<dbReference type="EMBL" id="CP034549">
    <property type="protein sequence ID" value="AZQ43871.1"/>
    <property type="molecule type" value="Genomic_DNA"/>
</dbReference>
<proteinExistence type="predicted"/>
<sequence length="339" mass="38858">MRVGYNPNRNQQLSDAVYTHLVVVPVYIPHLRDYYKDSLRILESCLKSLINSVHSNTLISVVDNGSCQEVNSFLSEMLKERILDELITTVNIGKLNAILKGVSGHKVDLITISDADILFVKGWQKETADVFLNIKKAAVVGLIPQFKMYSSYSSNLIFDYLFSSKLKFKPVDNPSAMREFYRSIGWKDNYNKNYLKYHLTITHNDVVAVVGSGHAVATYKSEIFTKINHEVSTFKLGGGSESRILDSSALKLDGYRLTTAQNFAYHMGNIFEPWMERTSFEGRPKVSNDHLLSFKNKLEKRPVRFYLKSKMFKRLFKVSIFTRLFLRTKGLTSDIARNY</sequence>
<dbReference type="SUPFAM" id="SSF53448">
    <property type="entry name" value="Nucleotide-diphospho-sugar transferases"/>
    <property type="match status" value="1"/>
</dbReference>
<evidence type="ECO:0000313" key="2">
    <source>
        <dbReference type="EMBL" id="AZQ43871.1"/>
    </source>
</evidence>
<dbReference type="InterPro" id="IPR029044">
    <property type="entry name" value="Nucleotide-diphossugar_trans"/>
</dbReference>
<reference evidence="2 3" key="1">
    <citation type="submission" date="2018-12" db="EMBL/GenBank/DDBJ databases">
        <title>Complete genome of Nonlabens sp. MJ115.</title>
        <authorList>
            <person name="Choi H.S."/>
            <person name="Jung J."/>
        </authorList>
    </citation>
    <scope>NUCLEOTIDE SEQUENCE [LARGE SCALE GENOMIC DNA]</scope>
    <source>
        <strain evidence="2 3">MJ115</strain>
    </source>
</reference>
<feature type="domain" description="Glycosyltransferase 2-like" evidence="1">
    <location>
        <begin position="41"/>
        <end position="148"/>
    </location>
</feature>
<dbReference type="Gene3D" id="3.90.550.10">
    <property type="entry name" value="Spore Coat Polysaccharide Biosynthesis Protein SpsA, Chain A"/>
    <property type="match status" value="1"/>
</dbReference>
<dbReference type="AlphaFoldDB" id="A0A3S9MX98"/>
<dbReference type="GO" id="GO:0016740">
    <property type="term" value="F:transferase activity"/>
    <property type="evidence" value="ECO:0007669"/>
    <property type="project" value="UniProtKB-KW"/>
</dbReference>
<gene>
    <name evidence="2" type="ORF">EJ995_06370</name>
</gene>
<dbReference type="InterPro" id="IPR001173">
    <property type="entry name" value="Glyco_trans_2-like"/>
</dbReference>
<keyword evidence="3" id="KW-1185">Reference proteome</keyword>
<evidence type="ECO:0000259" key="1">
    <source>
        <dbReference type="Pfam" id="PF00535"/>
    </source>
</evidence>
<dbReference type="Proteomes" id="UP000279600">
    <property type="component" value="Chromosome"/>
</dbReference>
<dbReference type="Pfam" id="PF00535">
    <property type="entry name" value="Glycos_transf_2"/>
    <property type="match status" value="1"/>
</dbReference>
<organism evidence="2 3">
    <name type="scientific">Nonlabens ponticola</name>
    <dbReference type="NCBI Taxonomy" id="2496866"/>
    <lineage>
        <taxon>Bacteria</taxon>
        <taxon>Pseudomonadati</taxon>
        <taxon>Bacteroidota</taxon>
        <taxon>Flavobacteriia</taxon>
        <taxon>Flavobacteriales</taxon>
        <taxon>Flavobacteriaceae</taxon>
        <taxon>Nonlabens</taxon>
    </lineage>
</organism>
<name>A0A3S9MX98_9FLAO</name>
<keyword evidence="2" id="KW-0808">Transferase</keyword>
<dbReference type="OrthoDB" id="1116632at2"/>
<evidence type="ECO:0000313" key="3">
    <source>
        <dbReference type="Proteomes" id="UP000279600"/>
    </source>
</evidence>
<accession>A0A3S9MX98</accession>
<dbReference type="KEGG" id="noj:EJ995_06370"/>